<comment type="caution">
    <text evidence="1">The sequence shown here is derived from an EMBL/GenBank/DDBJ whole genome shotgun (WGS) entry which is preliminary data.</text>
</comment>
<organism evidence="1 2">
    <name type="scientific">Subtercola boreus</name>
    <dbReference type="NCBI Taxonomy" id="120213"/>
    <lineage>
        <taxon>Bacteria</taxon>
        <taxon>Bacillati</taxon>
        <taxon>Actinomycetota</taxon>
        <taxon>Actinomycetes</taxon>
        <taxon>Micrococcales</taxon>
        <taxon>Microbacteriaceae</taxon>
        <taxon>Subtercola</taxon>
    </lineage>
</organism>
<dbReference type="Proteomes" id="UP000256709">
    <property type="component" value="Unassembled WGS sequence"/>
</dbReference>
<protein>
    <recommendedName>
        <fullName evidence="3">TfoX N-terminal domain-containing protein</fullName>
    </recommendedName>
</protein>
<evidence type="ECO:0000313" key="1">
    <source>
        <dbReference type="EMBL" id="RFA07435.1"/>
    </source>
</evidence>
<name>A0A3E0VCP9_9MICO</name>
<evidence type="ECO:0008006" key="3">
    <source>
        <dbReference type="Google" id="ProtNLM"/>
    </source>
</evidence>
<sequence>MPSFELLGGRDMVSSVAATESYENLALLMRDEEGVAVTGDGLTVHGTVFAFLDGDDLIVELPAARGADLRERGIARAHAADGSPARDWVRVDDQQLWPELAGEAHTFVGEPAVGGDS</sequence>
<accession>A0A3E0VCP9</accession>
<dbReference type="EMBL" id="NBXA01000026">
    <property type="protein sequence ID" value="RFA07435.1"/>
    <property type="molecule type" value="Genomic_DNA"/>
</dbReference>
<reference evidence="1 2" key="1">
    <citation type="submission" date="2017-04" db="EMBL/GenBank/DDBJ databases">
        <title>Comparative genome analysis of Subtercola boreus.</title>
        <authorList>
            <person name="Cho Y.-J."/>
            <person name="Cho A."/>
            <person name="Kim O.-S."/>
            <person name="Lee J.-I."/>
        </authorList>
    </citation>
    <scope>NUCLEOTIDE SEQUENCE [LARGE SCALE GENOMIC DNA]</scope>
    <source>
        <strain evidence="1 2">P27444</strain>
    </source>
</reference>
<evidence type="ECO:0000313" key="2">
    <source>
        <dbReference type="Proteomes" id="UP000256709"/>
    </source>
</evidence>
<dbReference type="AlphaFoldDB" id="A0A3E0VCP9"/>
<proteinExistence type="predicted"/>
<gene>
    <name evidence="1" type="ORF">B7R21_14650</name>
</gene>